<evidence type="ECO:0000313" key="1">
    <source>
        <dbReference type="EMBL" id="MDT0466967.1"/>
    </source>
</evidence>
<keyword evidence="2" id="KW-1185">Reference proteome</keyword>
<evidence type="ECO:0000313" key="2">
    <source>
        <dbReference type="Proteomes" id="UP001183809"/>
    </source>
</evidence>
<protein>
    <submittedName>
        <fullName evidence="1">Uncharacterized protein</fullName>
    </submittedName>
</protein>
<name>A0ABU2U175_9ACTN</name>
<dbReference type="Proteomes" id="UP001183809">
    <property type="component" value="Unassembled WGS sequence"/>
</dbReference>
<proteinExistence type="predicted"/>
<reference evidence="2" key="1">
    <citation type="submission" date="2023-07" db="EMBL/GenBank/DDBJ databases">
        <title>30 novel species of actinomycetes from the DSMZ collection.</title>
        <authorList>
            <person name="Nouioui I."/>
        </authorList>
    </citation>
    <scope>NUCLEOTIDE SEQUENCE [LARGE SCALE GENOMIC DNA]</scope>
    <source>
        <strain evidence="2">DSM 41699</strain>
    </source>
</reference>
<gene>
    <name evidence="1" type="ORF">RM764_28845</name>
</gene>
<comment type="caution">
    <text evidence="1">The sequence shown here is derived from an EMBL/GenBank/DDBJ whole genome shotgun (WGS) entry which is preliminary data.</text>
</comment>
<dbReference type="RefSeq" id="WP_311698429.1">
    <property type="nucleotide sequence ID" value="NZ_JAVREY010000045.1"/>
</dbReference>
<dbReference type="EMBL" id="JAVREY010000045">
    <property type="protein sequence ID" value="MDT0466967.1"/>
    <property type="molecule type" value="Genomic_DNA"/>
</dbReference>
<accession>A0ABU2U175</accession>
<organism evidence="1 2">
    <name type="scientific">Streptomyces gibsoniae</name>
    <dbReference type="NCBI Taxonomy" id="3075529"/>
    <lineage>
        <taxon>Bacteria</taxon>
        <taxon>Bacillati</taxon>
        <taxon>Actinomycetota</taxon>
        <taxon>Actinomycetes</taxon>
        <taxon>Kitasatosporales</taxon>
        <taxon>Streptomycetaceae</taxon>
        <taxon>Streptomyces</taxon>
    </lineage>
</organism>
<sequence>MHGTDHLLAWSARCGIAYATLWALRPHRAVVLYDTALQDDIRILGRDSRPVERLVPRYALLRLATGRWLRLRAAVRVLRRRG</sequence>